<dbReference type="EMBL" id="FUFA01000006">
    <property type="protein sequence ID" value="SPM37730.1"/>
    <property type="molecule type" value="Genomic_DNA"/>
</dbReference>
<dbReference type="AlphaFoldDB" id="A0A2U3P1V1"/>
<name>A0A2U3P1V1_9MYCO</name>
<protein>
    <submittedName>
        <fullName evidence="1">Mycobacterium rhizamassiliense ORFan</fullName>
    </submittedName>
</protein>
<evidence type="ECO:0000313" key="2">
    <source>
        <dbReference type="Proteomes" id="UP000240988"/>
    </source>
</evidence>
<reference evidence="1 2" key="1">
    <citation type="submission" date="2017-01" db="EMBL/GenBank/DDBJ databases">
        <authorList>
            <consortium name="Urmite Genomes"/>
        </authorList>
    </citation>
    <scope>NUCLEOTIDE SEQUENCE [LARGE SCALE GENOMIC DNA]</scope>
    <source>
        <strain evidence="1 2">AB57</strain>
    </source>
</reference>
<organism evidence="1 2">
    <name type="scientific">Mycobacterium rhizamassiliense</name>
    <dbReference type="NCBI Taxonomy" id="1841860"/>
    <lineage>
        <taxon>Bacteria</taxon>
        <taxon>Bacillati</taxon>
        <taxon>Actinomycetota</taxon>
        <taxon>Actinomycetes</taxon>
        <taxon>Mycobacteriales</taxon>
        <taxon>Mycobacteriaceae</taxon>
        <taxon>Mycobacterium</taxon>
    </lineage>
</organism>
<accession>A0A2U3P1V1</accession>
<keyword evidence="2" id="KW-1185">Reference proteome</keyword>
<dbReference type="STRING" id="1841860.GCA_900157375_05582"/>
<proteinExistence type="predicted"/>
<gene>
    <name evidence="1" type="ORF">MRAB57_5579</name>
</gene>
<evidence type="ECO:0000313" key="1">
    <source>
        <dbReference type="EMBL" id="SPM37730.1"/>
    </source>
</evidence>
<dbReference type="Proteomes" id="UP000240988">
    <property type="component" value="Unassembled WGS sequence"/>
</dbReference>
<sequence>MANVPEGSRLGTLVDRLNQLHIGGQQQAAEAADAAAKAAGGQTAWIVNGPVIPSVGEAIMVAPDGTISVFRGDLFQFLPK</sequence>